<reference evidence="2 3" key="1">
    <citation type="journal article" date="2010" name="Stand. Genomic Sci.">
        <title>Complete genome sequence of Vulcanisaeta distributa type strain (IC-017).</title>
        <authorList>
            <person name="Mavromatis K."/>
            <person name="Sikorski J."/>
            <person name="Pabst E."/>
            <person name="Teshima H."/>
            <person name="Lapidus A."/>
            <person name="Lucas S."/>
            <person name="Nolan M."/>
            <person name="Glavina Del Rio T."/>
            <person name="Cheng J.F."/>
            <person name="Bruce D."/>
            <person name="Goodwin L."/>
            <person name="Pitluck S."/>
            <person name="Liolios K."/>
            <person name="Ivanova N."/>
            <person name="Mikhailova N."/>
            <person name="Pati A."/>
            <person name="Chen A."/>
            <person name="Palaniappan K."/>
            <person name="Land M."/>
            <person name="Hauser L."/>
            <person name="Chang Y.J."/>
            <person name="Jeffries C.D."/>
            <person name="Rohde M."/>
            <person name="Spring S."/>
            <person name="Goker M."/>
            <person name="Wirth R."/>
            <person name="Woyke T."/>
            <person name="Bristow J."/>
            <person name="Eisen J.A."/>
            <person name="Markowitz V."/>
            <person name="Hugenholtz P."/>
            <person name="Klenk H.P."/>
            <person name="Kyrpides N.C."/>
        </authorList>
    </citation>
    <scope>NUCLEOTIDE SEQUENCE [LARGE SCALE GENOMIC DNA]</scope>
    <source>
        <strain evidence="3">DSM 14429 / JCM 11212 / NBRC 100878 / IC-017</strain>
    </source>
</reference>
<keyword evidence="1" id="KW-0812">Transmembrane</keyword>
<evidence type="ECO:0000313" key="3">
    <source>
        <dbReference type="Proteomes" id="UP000006681"/>
    </source>
</evidence>
<gene>
    <name evidence="2" type="ordered locus">Vdis_2208</name>
</gene>
<feature type="transmembrane region" description="Helical" evidence="1">
    <location>
        <begin position="143"/>
        <end position="166"/>
    </location>
</feature>
<dbReference type="Proteomes" id="UP000006681">
    <property type="component" value="Chromosome"/>
</dbReference>
<dbReference type="EMBL" id="CP002100">
    <property type="protein sequence ID" value="ADN51576.1"/>
    <property type="molecule type" value="Genomic_DNA"/>
</dbReference>
<protein>
    <submittedName>
        <fullName evidence="2">Uncharacterized protein</fullName>
    </submittedName>
</protein>
<keyword evidence="1" id="KW-1133">Transmembrane helix</keyword>
<dbReference type="STRING" id="572478.Vdis_2208"/>
<evidence type="ECO:0000313" key="2">
    <source>
        <dbReference type="EMBL" id="ADN51576.1"/>
    </source>
</evidence>
<name>E1QQ89_VULDI</name>
<dbReference type="GeneID" id="9753161"/>
<keyword evidence="1" id="KW-0472">Membrane</keyword>
<accession>E1QQ89</accession>
<feature type="transmembrane region" description="Helical" evidence="1">
    <location>
        <begin position="73"/>
        <end position="92"/>
    </location>
</feature>
<dbReference type="AlphaFoldDB" id="E1QQ89"/>
<proteinExistence type="predicted"/>
<dbReference type="OrthoDB" id="28979at2157"/>
<feature type="transmembrane region" description="Helical" evidence="1">
    <location>
        <begin position="104"/>
        <end position="123"/>
    </location>
</feature>
<dbReference type="HOGENOM" id="CLU_1329540_0_0_2"/>
<dbReference type="RefSeq" id="WP_013337301.1">
    <property type="nucleotide sequence ID" value="NC_014537.1"/>
</dbReference>
<dbReference type="eggNOG" id="arCOG13915">
    <property type="taxonomic scope" value="Archaea"/>
</dbReference>
<sequence>MKRVVMAFIVIGIIILIMSNIRIALPITNTVLPNFNDIVNVTPGLKLIVSDTNGSLTLIPVRGYSLFIDTIDYLSPIFVFVGIIISIVLLIIKRNQSIDVSDPLFFGIVLMLIVALIFSLPIPTQIYLNENGITQSILVGVNAYVGFSSITYLIGAVLLMMSTWLYREKAVMEDAYSDIDQLMSMTIMLKSEEETERSEDNEEDQQ</sequence>
<keyword evidence="3" id="KW-1185">Reference proteome</keyword>
<dbReference type="KEGG" id="vdi:Vdis_2208"/>
<reference evidence="3" key="2">
    <citation type="journal article" date="2010" name="Stand. Genomic Sci.">
        <title>Complete genome sequence of Vulcanisaeta distributa type strain (IC-017T).</title>
        <authorList>
            <person name="Mavromatis K."/>
            <person name="Sikorski J."/>
            <person name="Pabst E."/>
            <person name="Teshima H."/>
            <person name="Lapidus A."/>
            <person name="Lucas S."/>
            <person name="Nolan M."/>
            <person name="Glavina Del Rio T."/>
            <person name="Cheng J."/>
            <person name="Bruce D."/>
            <person name="Goodwin L."/>
            <person name="Pitluck S."/>
            <person name="Liolios K."/>
            <person name="Ivanova N."/>
            <person name="Mikhailova N."/>
            <person name="Pati A."/>
            <person name="Chen A."/>
            <person name="Palaniappan K."/>
            <person name="Land M."/>
            <person name="Hauser L."/>
            <person name="Chang Y."/>
            <person name="Jeffries C."/>
            <person name="Rohde M."/>
            <person name="Spring S."/>
            <person name="Goker M."/>
            <person name="Wirth R."/>
            <person name="Woyke T."/>
            <person name="Bristow J."/>
            <person name="Eisen J."/>
            <person name="Markowitz V."/>
            <person name="Hugenholtz P."/>
            <person name="Klenk H."/>
            <person name="Kyrpides N."/>
        </authorList>
    </citation>
    <scope>NUCLEOTIDE SEQUENCE [LARGE SCALE GENOMIC DNA]</scope>
    <source>
        <strain evidence="3">DSM 14429 / JCM 11212 / NBRC 100878 / IC-017</strain>
    </source>
</reference>
<feature type="transmembrane region" description="Helical" evidence="1">
    <location>
        <begin position="7"/>
        <end position="25"/>
    </location>
</feature>
<evidence type="ECO:0000256" key="1">
    <source>
        <dbReference type="SAM" id="Phobius"/>
    </source>
</evidence>
<organism evidence="2 3">
    <name type="scientific">Vulcanisaeta distributa (strain DSM 14429 / JCM 11212 / NBRC 100878 / IC-017)</name>
    <dbReference type="NCBI Taxonomy" id="572478"/>
    <lineage>
        <taxon>Archaea</taxon>
        <taxon>Thermoproteota</taxon>
        <taxon>Thermoprotei</taxon>
        <taxon>Thermoproteales</taxon>
        <taxon>Thermoproteaceae</taxon>
        <taxon>Vulcanisaeta</taxon>
    </lineage>
</organism>